<feature type="compositionally biased region" description="Basic and acidic residues" evidence="6">
    <location>
        <begin position="805"/>
        <end position="815"/>
    </location>
</feature>
<dbReference type="EMBL" id="OY660877">
    <property type="protein sequence ID" value="CAJ1071936.1"/>
    <property type="molecule type" value="Genomic_DNA"/>
</dbReference>
<feature type="region of interest" description="Disordered" evidence="6">
    <location>
        <begin position="864"/>
        <end position="907"/>
    </location>
</feature>
<gene>
    <name evidence="7" type="ORF">XNOV1_A012555</name>
</gene>
<sequence>MSSVVNTGLPETGWDMPFGIPALNAENKALTEEVRKKKAELVLQENKAEKDKEHQESISVHRQYVIQELGNTEGLRRARKKEDESEKHLTALADRETGGMGQETTKMKNDESNLAEKKEMLESRIDRAKQNLEGFREQMNWDQQTIVAFLEESACKDEDTMTIIKYAQQDEQRIKSLTLAIEKETQTANEKRKALDKELTESLSTQIALDKTTEILQQSHMETKQLIRWWENIIKQMKQRDTEMQQSALQLAQANQNVRDRNATITELTHQLDTERNDNKETERRITMSNRRSEKLGQELKELENNCIRLQDELLTCKGALDKTTSTVESVKSQISRMKKQIQDNNKTLNLARGINVALEEKLKAVTQSILSEEERAAQMDQFLKNEEEAIKELDIQLRDFREELCLQDNKLQALKIKESDSILQASKSQSTTATLDCQLRKLEEELTNQQRILDTKEFEIMQLSKKLERLQGDTNEDDKEVLDKRITKLTEVLEEKKRTANILTSTLTEAEDDMYFLKKEMEKSEAQKRDLTEKTEELRLQRNTCEKELKIIKSRKLENMVEHNILKTLVKRRSYLLYNNEDSMLSLEERKERVQRAIKEREDEIRVSREMFGQHFKISEQERQKLSAELNEKLSKVDTMKGRYEVVEFSMETPEGEEEKSQAYYIIKAAQEKEELKQEGNSLDAQLCKMERETEAFENTLMLFRESNTGFHKSFTDKNCSDPEPEEQLKATEETVKYKGRQIQELQQDIQVISNTLESLLQEEQVETDKTQHKELLIGKLKKEITSQQEKIERATKQSSKLTTEVRSDQNPKTETYEVKDIQLREMIEFNKSINKILNEAMEDEADLRSVLEKYFLQANLSLPSPSSTPSSHRGSKANSTCTSASLRSALHSPTTKSGSDRDSCSSLVIQMPQLH</sequence>
<dbReference type="PANTHER" id="PTHR18962">
    <property type="entry name" value="COILED-COIL DOMAIN-CONTAINING PROTEIN 39"/>
    <property type="match status" value="1"/>
</dbReference>
<dbReference type="GO" id="GO:0005930">
    <property type="term" value="C:axoneme"/>
    <property type="evidence" value="ECO:0007669"/>
    <property type="project" value="InterPro"/>
</dbReference>
<feature type="compositionally biased region" description="Polar residues" evidence="6">
    <location>
        <begin position="878"/>
        <end position="899"/>
    </location>
</feature>
<evidence type="ECO:0000256" key="5">
    <source>
        <dbReference type="SAM" id="Coils"/>
    </source>
</evidence>
<dbReference type="Proteomes" id="UP001178508">
    <property type="component" value="Chromosome 14"/>
</dbReference>
<name>A0AAV1GFL9_XYRNO</name>
<feature type="compositionally biased region" description="Low complexity" evidence="6">
    <location>
        <begin position="864"/>
        <end position="873"/>
    </location>
</feature>
<protein>
    <recommendedName>
        <fullName evidence="2">Coiled-coil domain-containing protein 39</fullName>
    </recommendedName>
</protein>
<evidence type="ECO:0000256" key="1">
    <source>
        <dbReference type="ARBA" id="ARBA00005805"/>
    </source>
</evidence>
<dbReference type="Pfam" id="PF24161">
    <property type="entry name" value="CCDC39"/>
    <property type="match status" value="1"/>
</dbReference>
<evidence type="ECO:0000256" key="2">
    <source>
        <dbReference type="ARBA" id="ARBA00016725"/>
    </source>
</evidence>
<dbReference type="PANTHER" id="PTHR18962:SF0">
    <property type="entry name" value="COILED-COIL DOMAIN-CONTAINING PROTEIN 39"/>
    <property type="match status" value="1"/>
</dbReference>
<comment type="function">
    <text evidence="4">Required for assembly of dynein regulatory complex (DRC) and inner dynein arm (IDA) complexes, which are responsible for ciliary beat regulation, thereby playing a central role in motility in cilia and flagella. Probably acts together with CCDC40 to form a molecular ruler that determines the 96 nanometer (nm) repeat length and arrangements of components in cilia and flagella. Not required for outer dynein arm complexes assembly.</text>
</comment>
<evidence type="ECO:0000256" key="6">
    <source>
        <dbReference type="SAM" id="MobiDB-lite"/>
    </source>
</evidence>
<dbReference type="GO" id="GO:0060287">
    <property type="term" value="P:epithelial cilium movement involved in determination of left/right asymmetry"/>
    <property type="evidence" value="ECO:0007669"/>
    <property type="project" value="TreeGrafter"/>
</dbReference>
<feature type="coiled-coil region" evidence="5">
    <location>
        <begin position="585"/>
        <end position="637"/>
    </location>
</feature>
<dbReference type="InterPro" id="IPR033290">
    <property type="entry name" value="CCDC39"/>
</dbReference>
<keyword evidence="3 5" id="KW-0175">Coiled coil</keyword>
<feature type="region of interest" description="Disordered" evidence="6">
    <location>
        <begin position="795"/>
        <end position="815"/>
    </location>
</feature>
<dbReference type="GO" id="GO:0005576">
    <property type="term" value="C:extracellular region"/>
    <property type="evidence" value="ECO:0007669"/>
    <property type="project" value="GOC"/>
</dbReference>
<feature type="coiled-coil region" evidence="5">
    <location>
        <begin position="433"/>
        <end position="549"/>
    </location>
</feature>
<keyword evidence="8" id="KW-1185">Reference proteome</keyword>
<proteinExistence type="inferred from homology"/>
<evidence type="ECO:0000313" key="7">
    <source>
        <dbReference type="EMBL" id="CAJ1071936.1"/>
    </source>
</evidence>
<evidence type="ECO:0000313" key="8">
    <source>
        <dbReference type="Proteomes" id="UP001178508"/>
    </source>
</evidence>
<accession>A0AAV1GFL9</accession>
<dbReference type="GO" id="GO:0060285">
    <property type="term" value="P:cilium-dependent cell motility"/>
    <property type="evidence" value="ECO:0007669"/>
    <property type="project" value="TreeGrafter"/>
</dbReference>
<organism evidence="7 8">
    <name type="scientific">Xyrichtys novacula</name>
    <name type="common">Pearly razorfish</name>
    <name type="synonym">Hemipteronotus novacula</name>
    <dbReference type="NCBI Taxonomy" id="13765"/>
    <lineage>
        <taxon>Eukaryota</taxon>
        <taxon>Metazoa</taxon>
        <taxon>Chordata</taxon>
        <taxon>Craniata</taxon>
        <taxon>Vertebrata</taxon>
        <taxon>Euteleostomi</taxon>
        <taxon>Actinopterygii</taxon>
        <taxon>Neopterygii</taxon>
        <taxon>Teleostei</taxon>
        <taxon>Neoteleostei</taxon>
        <taxon>Acanthomorphata</taxon>
        <taxon>Eupercaria</taxon>
        <taxon>Labriformes</taxon>
        <taxon>Labridae</taxon>
        <taxon>Xyrichtys</taxon>
    </lineage>
</organism>
<feature type="coiled-coil region" evidence="5">
    <location>
        <begin position="20"/>
        <end position="56"/>
    </location>
</feature>
<dbReference type="GO" id="GO:0036159">
    <property type="term" value="P:inner dynein arm assembly"/>
    <property type="evidence" value="ECO:0007669"/>
    <property type="project" value="InterPro"/>
</dbReference>
<reference evidence="7" key="1">
    <citation type="submission" date="2023-08" db="EMBL/GenBank/DDBJ databases">
        <authorList>
            <person name="Alioto T."/>
            <person name="Alioto T."/>
            <person name="Gomez Garrido J."/>
        </authorList>
    </citation>
    <scope>NUCLEOTIDE SEQUENCE</scope>
</reference>
<feature type="coiled-coil region" evidence="5">
    <location>
        <begin position="111"/>
        <end position="138"/>
    </location>
</feature>
<comment type="similarity">
    <text evidence="1">Belongs to the CCDC39 family.</text>
</comment>
<feature type="coiled-coil region" evidence="5">
    <location>
        <begin position="265"/>
        <end position="404"/>
    </location>
</feature>
<evidence type="ECO:0000256" key="3">
    <source>
        <dbReference type="ARBA" id="ARBA00023054"/>
    </source>
</evidence>
<dbReference type="AlphaFoldDB" id="A0AAV1GFL9"/>
<evidence type="ECO:0000256" key="4">
    <source>
        <dbReference type="ARBA" id="ARBA00045182"/>
    </source>
</evidence>